<dbReference type="GeneID" id="55617383"/>
<evidence type="ECO:0000313" key="3">
    <source>
        <dbReference type="Proteomes" id="UP000325103"/>
    </source>
</evidence>
<dbReference type="Proteomes" id="UP000325103">
    <property type="component" value="Segment"/>
</dbReference>
<evidence type="ECO:0000313" key="2">
    <source>
        <dbReference type="EMBL" id="QEG08927.1"/>
    </source>
</evidence>
<protein>
    <submittedName>
        <fullName evidence="2">Uncharacterized protein</fullName>
    </submittedName>
</protein>
<gene>
    <name evidence="2" type="primary">4L372XY_212</name>
</gene>
<sequence>MNKLRNKLTELINRKDELTDWLNNAQIEIEKIKTEIAKEEKLIRHCDFMVTVDPPSGTWVVKTGTGCLVTHRLTGVYEYCNDFNAVHTNKSQAYMAIIESLKKGGWKSEE</sequence>
<proteinExistence type="predicted"/>
<feature type="coiled-coil region" evidence="1">
    <location>
        <begin position="1"/>
        <end position="42"/>
    </location>
</feature>
<keyword evidence="1" id="KW-0175">Coiled coil</keyword>
<name>A0A5B9N424_9CAUD</name>
<organism evidence="2 3">
    <name type="scientific">Aeromonas phage 4L372XY</name>
    <dbReference type="NCBI Taxonomy" id="2588520"/>
    <lineage>
        <taxon>Viruses</taxon>
        <taxon>Duplodnaviria</taxon>
        <taxon>Heunggongvirae</taxon>
        <taxon>Uroviricota</taxon>
        <taxon>Caudoviricetes</taxon>
        <taxon>Plateaulakevirus</taxon>
        <taxon>Plateaulakevirus pv4L372XY</taxon>
    </lineage>
</organism>
<reference evidence="2 3" key="1">
    <citation type="submission" date="2019-04" db="EMBL/GenBank/DDBJ databases">
        <title>Nine Novel Phages from a Plateau Lake in Southwest China Provide Insights into Aeromonas Phage Diversity.</title>
        <authorList>
            <person name="Xiao W."/>
            <person name="Bai M."/>
            <person name="Wang Y."/>
            <person name="Cui X."/>
        </authorList>
    </citation>
    <scope>NUCLEOTIDE SEQUENCE [LARGE SCALE GENOMIC DNA]</scope>
</reference>
<keyword evidence="3" id="KW-1185">Reference proteome</keyword>
<dbReference type="EMBL" id="MK813941">
    <property type="protein sequence ID" value="QEG08927.1"/>
    <property type="molecule type" value="Genomic_DNA"/>
</dbReference>
<dbReference type="RefSeq" id="YP_009847011.1">
    <property type="nucleotide sequence ID" value="NC_048772.1"/>
</dbReference>
<evidence type="ECO:0000256" key="1">
    <source>
        <dbReference type="SAM" id="Coils"/>
    </source>
</evidence>
<accession>A0A5B9N424</accession>
<dbReference type="KEGG" id="vg:55617383"/>